<evidence type="ECO:0000313" key="3">
    <source>
        <dbReference type="Proteomes" id="UP000288716"/>
    </source>
</evidence>
<dbReference type="InterPro" id="IPR012337">
    <property type="entry name" value="RNaseH-like_sf"/>
</dbReference>
<dbReference type="VEuPathDB" id="VectorBase:LDEU011288"/>
<feature type="region of interest" description="Disordered" evidence="1">
    <location>
        <begin position="403"/>
        <end position="426"/>
    </location>
</feature>
<reference evidence="2 3" key="1">
    <citation type="journal article" date="2018" name="Gigascience">
        <title>Genomes of trombidid mites reveal novel predicted allergens and laterally-transferred genes associated with secondary metabolism.</title>
        <authorList>
            <person name="Dong X."/>
            <person name="Chaisiri K."/>
            <person name="Xia D."/>
            <person name="Armstrong S.D."/>
            <person name="Fang Y."/>
            <person name="Donnelly M.J."/>
            <person name="Kadowaki T."/>
            <person name="McGarry J.W."/>
            <person name="Darby A.C."/>
            <person name="Makepeace B.L."/>
        </authorList>
    </citation>
    <scope>NUCLEOTIDE SEQUENCE [LARGE SCALE GENOMIC DNA]</scope>
    <source>
        <strain evidence="2">UoL-UT</strain>
    </source>
</reference>
<sequence length="426" mass="48388">ILGCVPTIALTAALWKKRGLDTNYLPLTAHFYVEEDDYWRKSNRVLATREIIGTKTAENLNSIMECILRDYQADRLLVPRETIIVTDNGANMKKACRLYNWVSCAAQNVQLALENAFGDIEKEVHRQVNDENDEAADVSNPLKVVQLLAAVKRVVQYLKKSNSISKLSKRIPQSCCTRWNSLYDELAAFSEQEKQNEEIIVDRETKRLFFSIDFNLLKTLLSLLKVFKDVTQLLSPENDPTIHLVPNSKNVLLQNYSHDGEQSGSIENLKSRLYQLVEKHIQIQDIHLAAALLWPCQRNVMTFKTEEYLKKAKTAFKELISTFRFLEKNANDQIETTVSQGASVPQIFRDFVSLEVTACPSRMTATEELDYYLNETFSSPGRDIVSSFAKHIRHVPVTETASERNFSDAGKSIEGQAKTNSTVARG</sequence>
<feature type="compositionally biased region" description="Polar residues" evidence="1">
    <location>
        <begin position="417"/>
        <end position="426"/>
    </location>
</feature>
<dbReference type="GO" id="GO:0006357">
    <property type="term" value="P:regulation of transcription by RNA polymerase II"/>
    <property type="evidence" value="ECO:0007669"/>
    <property type="project" value="TreeGrafter"/>
</dbReference>
<dbReference type="AlphaFoldDB" id="A0A443RZP3"/>
<name>A0A443RZP3_9ACAR</name>
<evidence type="ECO:0000313" key="2">
    <source>
        <dbReference type="EMBL" id="RWS20752.1"/>
    </source>
</evidence>
<gene>
    <name evidence="2" type="ORF">B4U80_12014</name>
</gene>
<protein>
    <submittedName>
        <fullName evidence="2">Transposable element Hobo transposase-like protein</fullName>
    </submittedName>
</protein>
<dbReference type="PANTHER" id="PTHR46169">
    <property type="entry name" value="DNA REPLICATION-RELATED ELEMENT FACTOR, ISOFORM A"/>
    <property type="match status" value="1"/>
</dbReference>
<organism evidence="2 3">
    <name type="scientific">Leptotrombidium deliense</name>
    <dbReference type="NCBI Taxonomy" id="299467"/>
    <lineage>
        <taxon>Eukaryota</taxon>
        <taxon>Metazoa</taxon>
        <taxon>Ecdysozoa</taxon>
        <taxon>Arthropoda</taxon>
        <taxon>Chelicerata</taxon>
        <taxon>Arachnida</taxon>
        <taxon>Acari</taxon>
        <taxon>Acariformes</taxon>
        <taxon>Trombidiformes</taxon>
        <taxon>Prostigmata</taxon>
        <taxon>Anystina</taxon>
        <taxon>Parasitengona</taxon>
        <taxon>Trombiculoidea</taxon>
        <taxon>Trombiculidae</taxon>
        <taxon>Leptotrombidium</taxon>
    </lineage>
</organism>
<feature type="non-terminal residue" evidence="2">
    <location>
        <position position="1"/>
    </location>
</feature>
<proteinExistence type="predicted"/>
<dbReference type="SUPFAM" id="SSF53098">
    <property type="entry name" value="Ribonuclease H-like"/>
    <property type="match status" value="1"/>
</dbReference>
<dbReference type="InterPro" id="IPR052717">
    <property type="entry name" value="Vacuolar_transposase_reg"/>
</dbReference>
<comment type="caution">
    <text evidence="2">The sequence shown here is derived from an EMBL/GenBank/DDBJ whole genome shotgun (WGS) entry which is preliminary data.</text>
</comment>
<dbReference type="EMBL" id="NCKV01015698">
    <property type="protein sequence ID" value="RWS20752.1"/>
    <property type="molecule type" value="Genomic_DNA"/>
</dbReference>
<dbReference type="GO" id="GO:0005634">
    <property type="term" value="C:nucleus"/>
    <property type="evidence" value="ECO:0007669"/>
    <property type="project" value="TreeGrafter"/>
</dbReference>
<dbReference type="PANTHER" id="PTHR46169:SF29">
    <property type="entry name" value="DNA REPLICATION-RELATED ELEMENT FACTOR, ISOFORM A"/>
    <property type="match status" value="1"/>
</dbReference>
<keyword evidence="3" id="KW-1185">Reference proteome</keyword>
<evidence type="ECO:0000256" key="1">
    <source>
        <dbReference type="SAM" id="MobiDB-lite"/>
    </source>
</evidence>
<dbReference type="Proteomes" id="UP000288716">
    <property type="component" value="Unassembled WGS sequence"/>
</dbReference>
<dbReference type="OrthoDB" id="7699906at2759"/>
<accession>A0A443RZP3</accession>